<reference evidence="1 2" key="1">
    <citation type="submission" date="2018-06" db="EMBL/GenBank/DDBJ databases">
        <title>Spirosoma sp. HMF3257 Genome sequencing and assembly.</title>
        <authorList>
            <person name="Kang H."/>
            <person name="Cha I."/>
            <person name="Kim H."/>
            <person name="Kang J."/>
            <person name="Joh K."/>
        </authorList>
    </citation>
    <scope>NUCLEOTIDE SEQUENCE [LARGE SCALE GENOMIC DNA]</scope>
    <source>
        <strain evidence="1 2">HMF3257</strain>
    </source>
</reference>
<accession>A0A327NS75</accession>
<proteinExistence type="predicted"/>
<protein>
    <submittedName>
        <fullName evidence="1">Uncharacterized protein</fullName>
    </submittedName>
</protein>
<dbReference type="RefSeq" id="WP_111348227.1">
    <property type="nucleotide sequence ID" value="NZ_QLII01000001.1"/>
</dbReference>
<keyword evidence="2" id="KW-1185">Reference proteome</keyword>
<dbReference type="AlphaFoldDB" id="A0A327NS75"/>
<organism evidence="1 2">
    <name type="scientific">Spirosoma telluris</name>
    <dbReference type="NCBI Taxonomy" id="2183553"/>
    <lineage>
        <taxon>Bacteria</taxon>
        <taxon>Pseudomonadati</taxon>
        <taxon>Bacteroidota</taxon>
        <taxon>Cytophagia</taxon>
        <taxon>Cytophagales</taxon>
        <taxon>Cytophagaceae</taxon>
        <taxon>Spirosoma</taxon>
    </lineage>
</organism>
<gene>
    <name evidence="1" type="ORF">HMF3257_31060</name>
</gene>
<evidence type="ECO:0000313" key="2">
    <source>
        <dbReference type="Proteomes" id="UP000249016"/>
    </source>
</evidence>
<comment type="caution">
    <text evidence="1">The sequence shown here is derived from an EMBL/GenBank/DDBJ whole genome shotgun (WGS) entry which is preliminary data.</text>
</comment>
<evidence type="ECO:0000313" key="1">
    <source>
        <dbReference type="EMBL" id="RAI77503.1"/>
    </source>
</evidence>
<sequence>MTNLIGLGDGSYVTHNDINGGLRMTGKEVDTVANKAQCVLTDGKERWILIDHLTLMKEAPNGHDI</sequence>
<name>A0A327NS75_9BACT</name>
<dbReference type="EMBL" id="QLII01000001">
    <property type="protein sequence ID" value="RAI77503.1"/>
    <property type="molecule type" value="Genomic_DNA"/>
</dbReference>
<dbReference type="Proteomes" id="UP000249016">
    <property type="component" value="Unassembled WGS sequence"/>
</dbReference>